<reference evidence="1 2" key="1">
    <citation type="journal article" date="2006" name="J. Bacteriol.">
        <title>The genome sequence of the obligately chemolithoautotrophic, facultatively anaerobic bacterium Thiobacillus denitrificans.</title>
        <authorList>
            <person name="Beller H.R."/>
            <person name="Chain P.S."/>
            <person name="Letain T.E."/>
            <person name="Chakicherla A."/>
            <person name="Larimer F.W."/>
            <person name="Richardson P.M."/>
            <person name="Coleman M.A."/>
            <person name="Wood A.P."/>
            <person name="Kelly D.P."/>
        </authorList>
    </citation>
    <scope>NUCLEOTIDE SEQUENCE [LARGE SCALE GENOMIC DNA]</scope>
    <source>
        <strain evidence="1 2">ATCC 25259</strain>
    </source>
</reference>
<dbReference type="OrthoDB" id="9808779at2"/>
<dbReference type="KEGG" id="tbd:Tbd_0735"/>
<dbReference type="RefSeq" id="WP_011311247.1">
    <property type="nucleotide sequence ID" value="NC_007404.1"/>
</dbReference>
<dbReference type="InterPro" id="IPR014718">
    <property type="entry name" value="GH-type_carb-bd"/>
</dbReference>
<protein>
    <submittedName>
        <fullName evidence="1">Uncharacterized protein</fullName>
    </submittedName>
</protein>
<dbReference type="EMBL" id="CP000116">
    <property type="protein sequence ID" value="AAZ96688.1"/>
    <property type="molecule type" value="Genomic_DNA"/>
</dbReference>
<dbReference type="AlphaFoldDB" id="Q3SKT7"/>
<dbReference type="GO" id="GO:0003824">
    <property type="term" value="F:catalytic activity"/>
    <property type="evidence" value="ECO:0007669"/>
    <property type="project" value="InterPro"/>
</dbReference>
<accession>Q3SKT7</accession>
<sequence length="299" mass="33570">MSVVLKNRHLEVTVRPECGGRIDQITDLARAKEWLWHPPEYDPDAARPVTEAASFDACWQGGFEEMFPNDAACTVDGRALPDHGETWSAVWDSKLDAPHRLALTLECRTVPVRLEKLLVLEPDAPVLHLRYRMTNLGASPVPCMLKLHPALAIEEGDEIDLPDCTVEAVAIEFSRLIGREGKTRWPDGRTADGGTVRLDRTRPADSGLREFVYCSALEEGRCGVRNARTGSRLSFAFDRAAFPFVWVFQSYGGFNGHYVLMLEPCTSKPYDLREVIARDTAFWLGRDTMRTLDLSLHVD</sequence>
<gene>
    <name evidence="1" type="ordered locus">Tbd_0735</name>
</gene>
<evidence type="ECO:0000313" key="1">
    <source>
        <dbReference type="EMBL" id="AAZ96688.1"/>
    </source>
</evidence>
<dbReference type="HOGENOM" id="CLU_076888_0_0_4"/>
<dbReference type="SUPFAM" id="SSF74650">
    <property type="entry name" value="Galactose mutarotase-like"/>
    <property type="match status" value="1"/>
</dbReference>
<dbReference type="GO" id="GO:0005975">
    <property type="term" value="P:carbohydrate metabolic process"/>
    <property type="evidence" value="ECO:0007669"/>
    <property type="project" value="InterPro"/>
</dbReference>
<organism evidence="1 2">
    <name type="scientific">Thiobacillus denitrificans (strain ATCC 25259 / T1)</name>
    <dbReference type="NCBI Taxonomy" id="292415"/>
    <lineage>
        <taxon>Bacteria</taxon>
        <taxon>Pseudomonadati</taxon>
        <taxon>Pseudomonadota</taxon>
        <taxon>Betaproteobacteria</taxon>
        <taxon>Nitrosomonadales</taxon>
        <taxon>Thiobacillaceae</taxon>
        <taxon>Thiobacillus</taxon>
    </lineage>
</organism>
<keyword evidence="2" id="KW-1185">Reference proteome</keyword>
<dbReference type="eggNOG" id="COG2017">
    <property type="taxonomic scope" value="Bacteria"/>
</dbReference>
<name>Q3SKT7_THIDA</name>
<dbReference type="Gene3D" id="2.70.98.10">
    <property type="match status" value="1"/>
</dbReference>
<proteinExistence type="predicted"/>
<dbReference type="GO" id="GO:0030246">
    <property type="term" value="F:carbohydrate binding"/>
    <property type="evidence" value="ECO:0007669"/>
    <property type="project" value="InterPro"/>
</dbReference>
<evidence type="ECO:0000313" key="2">
    <source>
        <dbReference type="Proteomes" id="UP000008291"/>
    </source>
</evidence>
<dbReference type="Proteomes" id="UP000008291">
    <property type="component" value="Chromosome"/>
</dbReference>
<dbReference type="InterPro" id="IPR011013">
    <property type="entry name" value="Gal_mutarotase_sf_dom"/>
</dbReference>
<dbReference type="STRING" id="292415.Tbd_0735"/>